<sequence length="223" mass="23917">MRTETAHARLRELILDGGYPPGARLTELEVAAALEMSRTPVREAFRALAADGLVEAAGRGVRVVALDAEALGHGYRVRAALEGLAAELAAERQRAGRLAPADLDDLDALADRTHRATAEGRLTEAVRLNRRFHRRIAELAANPIALHTLDRLWDRLQVSTRTSLTPPGRTGLVDDQHRELLAAIRAGDPAGAHAAARRHVLDTGTAHRATAAPTAAADDDDTE</sequence>
<evidence type="ECO:0000256" key="2">
    <source>
        <dbReference type="ARBA" id="ARBA00023125"/>
    </source>
</evidence>
<name>A0ABP9E453_9ACTN</name>
<keyword evidence="1" id="KW-0805">Transcription regulation</keyword>
<dbReference type="CDD" id="cd07377">
    <property type="entry name" value="WHTH_GntR"/>
    <property type="match status" value="1"/>
</dbReference>
<keyword evidence="2" id="KW-0238">DNA-binding</keyword>
<keyword evidence="3" id="KW-0804">Transcription</keyword>
<dbReference type="Pfam" id="PF07729">
    <property type="entry name" value="FCD"/>
    <property type="match status" value="1"/>
</dbReference>
<accession>A0ABP9E453</accession>
<evidence type="ECO:0000313" key="7">
    <source>
        <dbReference type="Proteomes" id="UP001501752"/>
    </source>
</evidence>
<feature type="compositionally biased region" description="Low complexity" evidence="4">
    <location>
        <begin position="206"/>
        <end position="216"/>
    </location>
</feature>
<dbReference type="Proteomes" id="UP001501752">
    <property type="component" value="Unassembled WGS sequence"/>
</dbReference>
<proteinExistence type="predicted"/>
<dbReference type="SUPFAM" id="SSF48008">
    <property type="entry name" value="GntR ligand-binding domain-like"/>
    <property type="match status" value="1"/>
</dbReference>
<dbReference type="PANTHER" id="PTHR43537:SF24">
    <property type="entry name" value="GLUCONATE OPERON TRANSCRIPTIONAL REPRESSOR"/>
    <property type="match status" value="1"/>
</dbReference>
<evidence type="ECO:0000256" key="4">
    <source>
        <dbReference type="SAM" id="MobiDB-lite"/>
    </source>
</evidence>
<feature type="region of interest" description="Disordered" evidence="4">
    <location>
        <begin position="203"/>
        <end position="223"/>
    </location>
</feature>
<dbReference type="InterPro" id="IPR036390">
    <property type="entry name" value="WH_DNA-bd_sf"/>
</dbReference>
<dbReference type="SMART" id="SM00345">
    <property type="entry name" value="HTH_GNTR"/>
    <property type="match status" value="1"/>
</dbReference>
<evidence type="ECO:0000256" key="1">
    <source>
        <dbReference type="ARBA" id="ARBA00023015"/>
    </source>
</evidence>
<dbReference type="SUPFAM" id="SSF46785">
    <property type="entry name" value="Winged helix' DNA-binding domain"/>
    <property type="match status" value="1"/>
</dbReference>
<dbReference type="InterPro" id="IPR036388">
    <property type="entry name" value="WH-like_DNA-bd_sf"/>
</dbReference>
<gene>
    <name evidence="6" type="ORF">GCM10023235_54130</name>
</gene>
<evidence type="ECO:0000256" key="3">
    <source>
        <dbReference type="ARBA" id="ARBA00023163"/>
    </source>
</evidence>
<keyword evidence="7" id="KW-1185">Reference proteome</keyword>
<feature type="domain" description="HTH gntR-type" evidence="5">
    <location>
        <begin position="1"/>
        <end position="66"/>
    </location>
</feature>
<protein>
    <submittedName>
        <fullName evidence="6">GntR family transcriptional regulator</fullName>
    </submittedName>
</protein>
<dbReference type="Gene3D" id="1.10.10.10">
    <property type="entry name" value="Winged helix-like DNA-binding domain superfamily/Winged helix DNA-binding domain"/>
    <property type="match status" value="1"/>
</dbReference>
<organism evidence="6 7">
    <name type="scientific">Kitasatospora terrestris</name>
    <dbReference type="NCBI Taxonomy" id="258051"/>
    <lineage>
        <taxon>Bacteria</taxon>
        <taxon>Bacillati</taxon>
        <taxon>Actinomycetota</taxon>
        <taxon>Actinomycetes</taxon>
        <taxon>Kitasatosporales</taxon>
        <taxon>Streptomycetaceae</taxon>
        <taxon>Kitasatospora</taxon>
    </lineage>
</organism>
<dbReference type="Pfam" id="PF00392">
    <property type="entry name" value="GntR"/>
    <property type="match status" value="1"/>
</dbReference>
<dbReference type="InterPro" id="IPR008920">
    <property type="entry name" value="TF_FadR/GntR_C"/>
</dbReference>
<evidence type="ECO:0000313" key="6">
    <source>
        <dbReference type="EMBL" id="GAA4868630.1"/>
    </source>
</evidence>
<comment type="caution">
    <text evidence="6">The sequence shown here is derived from an EMBL/GenBank/DDBJ whole genome shotgun (WGS) entry which is preliminary data.</text>
</comment>
<dbReference type="RefSeq" id="WP_345699477.1">
    <property type="nucleotide sequence ID" value="NZ_BAABIS010000001.1"/>
</dbReference>
<dbReference type="Gene3D" id="1.20.120.530">
    <property type="entry name" value="GntR ligand-binding domain-like"/>
    <property type="match status" value="1"/>
</dbReference>
<dbReference type="PROSITE" id="PS50949">
    <property type="entry name" value="HTH_GNTR"/>
    <property type="match status" value="1"/>
</dbReference>
<dbReference type="EMBL" id="BAABIS010000001">
    <property type="protein sequence ID" value="GAA4868630.1"/>
    <property type="molecule type" value="Genomic_DNA"/>
</dbReference>
<reference evidence="7" key="1">
    <citation type="journal article" date="2019" name="Int. J. Syst. Evol. Microbiol.">
        <title>The Global Catalogue of Microorganisms (GCM) 10K type strain sequencing project: providing services to taxonomists for standard genome sequencing and annotation.</title>
        <authorList>
            <consortium name="The Broad Institute Genomics Platform"/>
            <consortium name="The Broad Institute Genome Sequencing Center for Infectious Disease"/>
            <person name="Wu L."/>
            <person name="Ma J."/>
        </authorList>
    </citation>
    <scope>NUCLEOTIDE SEQUENCE [LARGE SCALE GENOMIC DNA]</scope>
    <source>
        <strain evidence="7">JCM 13006</strain>
    </source>
</reference>
<dbReference type="InterPro" id="IPR000524">
    <property type="entry name" value="Tscrpt_reg_HTH_GntR"/>
</dbReference>
<dbReference type="SMART" id="SM00895">
    <property type="entry name" value="FCD"/>
    <property type="match status" value="1"/>
</dbReference>
<evidence type="ECO:0000259" key="5">
    <source>
        <dbReference type="PROSITE" id="PS50949"/>
    </source>
</evidence>
<dbReference type="PANTHER" id="PTHR43537">
    <property type="entry name" value="TRANSCRIPTIONAL REGULATOR, GNTR FAMILY"/>
    <property type="match status" value="1"/>
</dbReference>
<dbReference type="InterPro" id="IPR011711">
    <property type="entry name" value="GntR_C"/>
</dbReference>